<organism evidence="1 2">
    <name type="scientific">Mesorhizobium plurifarium</name>
    <dbReference type="NCBI Taxonomy" id="69974"/>
    <lineage>
        <taxon>Bacteria</taxon>
        <taxon>Pseudomonadati</taxon>
        <taxon>Pseudomonadota</taxon>
        <taxon>Alphaproteobacteria</taxon>
        <taxon>Hyphomicrobiales</taxon>
        <taxon>Phyllobacteriaceae</taxon>
        <taxon>Mesorhizobium</taxon>
    </lineage>
</organism>
<evidence type="ECO:0000313" key="1">
    <source>
        <dbReference type="EMBL" id="CDX20769.1"/>
    </source>
</evidence>
<protein>
    <submittedName>
        <fullName evidence="1">Uncharacterized protein</fullName>
    </submittedName>
</protein>
<gene>
    <name evidence="1" type="ORF">MPL3356_340011</name>
</gene>
<keyword evidence="2" id="KW-1185">Reference proteome</keyword>
<sequence length="60" mass="6771">MVSADRGLINGTRFGALKALRAFSILSFADYHRPFIALVPSHCVSVYLIFNSRRFGTPRR</sequence>
<dbReference type="Proteomes" id="UP000045285">
    <property type="component" value="Unassembled WGS sequence"/>
</dbReference>
<proteinExistence type="predicted"/>
<name>A0A090FPB5_MESPL</name>
<dbReference type="EMBL" id="CCMZ01000028">
    <property type="protein sequence ID" value="CDX20769.1"/>
    <property type="molecule type" value="Genomic_DNA"/>
</dbReference>
<reference evidence="2" key="1">
    <citation type="submission" date="2014-08" db="EMBL/GenBank/DDBJ databases">
        <authorList>
            <person name="Moulin L."/>
        </authorList>
    </citation>
    <scope>NUCLEOTIDE SEQUENCE [LARGE SCALE GENOMIC DNA]</scope>
</reference>
<dbReference type="AlphaFoldDB" id="A0A090FPB5"/>
<accession>A0A090FPB5</accession>
<evidence type="ECO:0000313" key="2">
    <source>
        <dbReference type="Proteomes" id="UP000045285"/>
    </source>
</evidence>